<dbReference type="Proteomes" id="UP000826271">
    <property type="component" value="Unassembled WGS sequence"/>
</dbReference>
<sequence>MENVSIRAVSVEIYMELFSPLPIHQELALNGVEVFMNASGSNHQVRKMDRRVRTIMGATHSCGGVYMYSNHLGCDGGRVYYGGILANRQSAARSKEQKTRYTGELERKVQTLQTEATTLSAQITLLQVSALIEDINLLTASERIATPAQDNIPGGSTIPSESTNTVVKMLESLMENMSELRSDMTLQNERLQRLEEKVEEVVKWTRPNHVEEDDNDDRVAQEYGGQDWDAAVVRPVVGDDDHLRDVQNDVEREDDGDPVGDGGDDHRISSNVADENKEKRLKRKSKYTQPPFTSPAYIALLEFPATEIATMQSAGISSRLQSAGINSRNRCCWIRVGESGVVLDGVGPPTIQFDDGDRDAPLGIDEGVGAKAIEIGICWNSSRLVQSAGCCHWSRLQSAVIGADYNLLLIGNCSR</sequence>
<feature type="coiled-coil region" evidence="2">
    <location>
        <begin position="170"/>
        <end position="197"/>
    </location>
</feature>
<keyword evidence="2" id="KW-0175">Coiled coil</keyword>
<dbReference type="Gene3D" id="3.60.110.10">
    <property type="entry name" value="Carbon-nitrogen hydrolase"/>
    <property type="match status" value="1"/>
</dbReference>
<evidence type="ECO:0000256" key="3">
    <source>
        <dbReference type="SAM" id="MobiDB-lite"/>
    </source>
</evidence>
<dbReference type="PANTHER" id="PTHR23090:SF9">
    <property type="entry name" value="GLUTAMINE-DEPENDENT NAD(+) SYNTHETASE"/>
    <property type="match status" value="1"/>
</dbReference>
<dbReference type="GO" id="GO:0003700">
    <property type="term" value="F:DNA-binding transcription factor activity"/>
    <property type="evidence" value="ECO:0007669"/>
    <property type="project" value="InterPro"/>
</dbReference>
<keyword evidence="1" id="KW-0436">Ligase</keyword>
<reference evidence="4" key="1">
    <citation type="submission" date="2019-10" db="EMBL/GenBank/DDBJ databases">
        <authorList>
            <person name="Zhang R."/>
            <person name="Pan Y."/>
            <person name="Wang J."/>
            <person name="Ma R."/>
            <person name="Yu S."/>
        </authorList>
    </citation>
    <scope>NUCLEOTIDE SEQUENCE</scope>
    <source>
        <strain evidence="4">LA-IB0</strain>
        <tissue evidence="4">Leaf</tissue>
    </source>
</reference>
<dbReference type="CDD" id="cd14703">
    <property type="entry name" value="bZIP_plant_RF2"/>
    <property type="match status" value="1"/>
</dbReference>
<dbReference type="InterPro" id="IPR036526">
    <property type="entry name" value="C-N_Hydrolase_sf"/>
</dbReference>
<accession>A0AAV6XU49</accession>
<feature type="region of interest" description="Disordered" evidence="3">
    <location>
        <begin position="238"/>
        <end position="287"/>
    </location>
</feature>
<evidence type="ECO:0000313" key="4">
    <source>
        <dbReference type="EMBL" id="KAG8382765.1"/>
    </source>
</evidence>
<feature type="compositionally biased region" description="Basic and acidic residues" evidence="3">
    <location>
        <begin position="263"/>
        <end position="278"/>
    </location>
</feature>
<dbReference type="EMBL" id="WHWC01000005">
    <property type="protein sequence ID" value="KAG8382765.1"/>
    <property type="molecule type" value="Genomic_DNA"/>
</dbReference>
<dbReference type="GO" id="GO:0005737">
    <property type="term" value="C:cytoplasm"/>
    <property type="evidence" value="ECO:0007669"/>
    <property type="project" value="InterPro"/>
</dbReference>
<gene>
    <name evidence="4" type="ORF">BUALT_Bualt05G0111300</name>
</gene>
<dbReference type="GO" id="GO:0009435">
    <property type="term" value="P:NAD+ biosynthetic process"/>
    <property type="evidence" value="ECO:0007669"/>
    <property type="project" value="InterPro"/>
</dbReference>
<evidence type="ECO:0000256" key="2">
    <source>
        <dbReference type="SAM" id="Coils"/>
    </source>
</evidence>
<organism evidence="4 5">
    <name type="scientific">Buddleja alternifolia</name>
    <dbReference type="NCBI Taxonomy" id="168488"/>
    <lineage>
        <taxon>Eukaryota</taxon>
        <taxon>Viridiplantae</taxon>
        <taxon>Streptophyta</taxon>
        <taxon>Embryophyta</taxon>
        <taxon>Tracheophyta</taxon>
        <taxon>Spermatophyta</taxon>
        <taxon>Magnoliopsida</taxon>
        <taxon>eudicotyledons</taxon>
        <taxon>Gunneridae</taxon>
        <taxon>Pentapetalae</taxon>
        <taxon>asterids</taxon>
        <taxon>lamiids</taxon>
        <taxon>Lamiales</taxon>
        <taxon>Scrophulariaceae</taxon>
        <taxon>Buddlejeae</taxon>
        <taxon>Buddleja</taxon>
    </lineage>
</organism>
<dbReference type="SUPFAM" id="SSF56317">
    <property type="entry name" value="Carbon-nitrogen hydrolase"/>
    <property type="match status" value="1"/>
</dbReference>
<comment type="caution">
    <text evidence="4">The sequence shown here is derived from an EMBL/GenBank/DDBJ whole genome shotgun (WGS) entry which is preliminary data.</text>
</comment>
<dbReference type="GO" id="GO:0004359">
    <property type="term" value="F:glutaminase activity"/>
    <property type="evidence" value="ECO:0007669"/>
    <property type="project" value="InterPro"/>
</dbReference>
<dbReference type="InterPro" id="IPR003694">
    <property type="entry name" value="NAD_synthase"/>
</dbReference>
<dbReference type="AlphaFoldDB" id="A0AAV6XU49"/>
<name>A0AAV6XU49_9LAMI</name>
<keyword evidence="5" id="KW-1185">Reference proteome</keyword>
<protein>
    <submittedName>
        <fullName evidence="4">Uncharacterized protein</fullName>
    </submittedName>
</protein>
<dbReference type="GO" id="GO:0005634">
    <property type="term" value="C:nucleus"/>
    <property type="evidence" value="ECO:0007669"/>
    <property type="project" value="UniProtKB-ARBA"/>
</dbReference>
<dbReference type="InterPro" id="IPR044759">
    <property type="entry name" value="bZIP_RF2"/>
</dbReference>
<dbReference type="InterPro" id="IPR046347">
    <property type="entry name" value="bZIP_sf"/>
</dbReference>
<evidence type="ECO:0000256" key="1">
    <source>
        <dbReference type="ARBA" id="ARBA00022598"/>
    </source>
</evidence>
<dbReference type="GO" id="GO:0003952">
    <property type="term" value="F:NAD+ synthase (glutamine-hydrolyzing) activity"/>
    <property type="evidence" value="ECO:0007669"/>
    <property type="project" value="InterPro"/>
</dbReference>
<dbReference type="PANTHER" id="PTHR23090">
    <property type="entry name" value="NH 3 /GLUTAMINE-DEPENDENT NAD + SYNTHETASE"/>
    <property type="match status" value="1"/>
</dbReference>
<evidence type="ECO:0000313" key="5">
    <source>
        <dbReference type="Proteomes" id="UP000826271"/>
    </source>
</evidence>
<feature type="compositionally biased region" description="Basic and acidic residues" evidence="3">
    <location>
        <begin position="238"/>
        <end position="250"/>
    </location>
</feature>
<dbReference type="SUPFAM" id="SSF57959">
    <property type="entry name" value="Leucine zipper domain"/>
    <property type="match status" value="1"/>
</dbReference>
<proteinExistence type="predicted"/>